<dbReference type="PANTHER" id="PTHR46481:SF10">
    <property type="entry name" value="ZINC FINGER BED DOMAIN-CONTAINING PROTEIN 39"/>
    <property type="match status" value="1"/>
</dbReference>
<dbReference type="OrthoDB" id="3942700at2759"/>
<dbReference type="GO" id="GO:0005634">
    <property type="term" value="C:nucleus"/>
    <property type="evidence" value="ECO:0007669"/>
    <property type="project" value="UniProtKB-SubCell"/>
</dbReference>
<dbReference type="InterPro" id="IPR012337">
    <property type="entry name" value="RNaseH-like_sf"/>
</dbReference>
<evidence type="ECO:0000256" key="2">
    <source>
        <dbReference type="ARBA" id="ARBA00022723"/>
    </source>
</evidence>
<evidence type="ECO:0000256" key="4">
    <source>
        <dbReference type="ARBA" id="ARBA00022833"/>
    </source>
</evidence>
<keyword evidence="2" id="KW-0479">Metal-binding</keyword>
<evidence type="ECO:0000256" key="5">
    <source>
        <dbReference type="ARBA" id="ARBA00023242"/>
    </source>
</evidence>
<sequence>MKDLALACNPAIEDLLITSRRTAVRYIASNYELYKGQIRDSLASAISPIHIASDLWTSPHRHSLLAVCAQWVDPDYQLQKALLGLPECRYSHSGEKQADIILGVLEEFEIQSKLGWHTGDNAASNDTCLEALESRLLADHQVEFNAKQRRIR</sequence>
<dbReference type="EMBL" id="AHHD01000696">
    <property type="protein sequence ID" value="EKG09392.1"/>
    <property type="molecule type" value="Genomic_DNA"/>
</dbReference>
<dbReference type="AlphaFoldDB" id="K2R949"/>
<reference evidence="6 7" key="1">
    <citation type="journal article" date="2012" name="BMC Genomics">
        <title>Tools to kill: Genome of one of the most destructive plant pathogenic fungi Macrophomina phaseolina.</title>
        <authorList>
            <person name="Islam M.S."/>
            <person name="Haque M.S."/>
            <person name="Islam M.M."/>
            <person name="Emdad E.M."/>
            <person name="Halim A."/>
            <person name="Hossen Q.M.M."/>
            <person name="Hossain M.Z."/>
            <person name="Ahmed B."/>
            <person name="Rahim S."/>
            <person name="Rahman M.S."/>
            <person name="Alam M.M."/>
            <person name="Hou S."/>
            <person name="Wan X."/>
            <person name="Saito J.A."/>
            <person name="Alam M."/>
        </authorList>
    </citation>
    <scope>NUCLEOTIDE SEQUENCE [LARGE SCALE GENOMIC DNA]</scope>
    <source>
        <strain evidence="6 7">MS6</strain>
    </source>
</reference>
<dbReference type="GO" id="GO:0008270">
    <property type="term" value="F:zinc ion binding"/>
    <property type="evidence" value="ECO:0007669"/>
    <property type="project" value="UniProtKB-KW"/>
</dbReference>
<dbReference type="HOGENOM" id="CLU_129967_0_0_1"/>
<accession>K2R949</accession>
<dbReference type="InterPro" id="IPR052035">
    <property type="entry name" value="ZnF_BED_domain_contain"/>
</dbReference>
<dbReference type="STRING" id="1126212.K2R949"/>
<evidence type="ECO:0000256" key="3">
    <source>
        <dbReference type="ARBA" id="ARBA00022771"/>
    </source>
</evidence>
<dbReference type="PANTHER" id="PTHR46481">
    <property type="entry name" value="ZINC FINGER BED DOMAIN-CONTAINING PROTEIN 4"/>
    <property type="match status" value="1"/>
</dbReference>
<organism evidence="6 7">
    <name type="scientific">Macrophomina phaseolina (strain MS6)</name>
    <name type="common">Charcoal rot fungus</name>
    <dbReference type="NCBI Taxonomy" id="1126212"/>
    <lineage>
        <taxon>Eukaryota</taxon>
        <taxon>Fungi</taxon>
        <taxon>Dikarya</taxon>
        <taxon>Ascomycota</taxon>
        <taxon>Pezizomycotina</taxon>
        <taxon>Dothideomycetes</taxon>
        <taxon>Dothideomycetes incertae sedis</taxon>
        <taxon>Botryosphaeriales</taxon>
        <taxon>Botryosphaeriaceae</taxon>
        <taxon>Macrophomina</taxon>
    </lineage>
</organism>
<dbReference type="Proteomes" id="UP000007129">
    <property type="component" value="Unassembled WGS sequence"/>
</dbReference>
<comment type="subcellular location">
    <subcellularLocation>
        <location evidence="1">Nucleus</location>
    </subcellularLocation>
</comment>
<evidence type="ECO:0000313" key="6">
    <source>
        <dbReference type="EMBL" id="EKG09392.1"/>
    </source>
</evidence>
<keyword evidence="5" id="KW-0539">Nucleus</keyword>
<proteinExistence type="predicted"/>
<evidence type="ECO:0000313" key="7">
    <source>
        <dbReference type="Proteomes" id="UP000007129"/>
    </source>
</evidence>
<keyword evidence="4" id="KW-0862">Zinc</keyword>
<evidence type="ECO:0000256" key="1">
    <source>
        <dbReference type="ARBA" id="ARBA00004123"/>
    </source>
</evidence>
<keyword evidence="3" id="KW-0863">Zinc-finger</keyword>
<protein>
    <submittedName>
        <fullName evidence="6">Ribonuclease H-like protein</fullName>
    </submittedName>
</protein>
<gene>
    <name evidence="6" type="ORF">MPH_13580</name>
</gene>
<dbReference type="SUPFAM" id="SSF53098">
    <property type="entry name" value="Ribonuclease H-like"/>
    <property type="match status" value="1"/>
</dbReference>
<dbReference type="InParanoid" id="K2R949"/>
<comment type="caution">
    <text evidence="6">The sequence shown here is derived from an EMBL/GenBank/DDBJ whole genome shotgun (WGS) entry which is preliminary data.</text>
</comment>
<dbReference type="VEuPathDB" id="FungiDB:MPH_13580"/>
<name>K2R949_MACPH</name>